<feature type="transmembrane region" description="Helical" evidence="7">
    <location>
        <begin position="25"/>
        <end position="47"/>
    </location>
</feature>
<evidence type="ECO:0000256" key="1">
    <source>
        <dbReference type="ARBA" id="ARBA00004651"/>
    </source>
</evidence>
<feature type="domain" description="ABC transmembrane type-1" evidence="8">
    <location>
        <begin position="86"/>
        <end position="275"/>
    </location>
</feature>
<dbReference type="RefSeq" id="WP_222928768.1">
    <property type="nucleotide sequence ID" value="NZ_CP033325.1"/>
</dbReference>
<evidence type="ECO:0000256" key="7">
    <source>
        <dbReference type="RuleBase" id="RU363032"/>
    </source>
</evidence>
<dbReference type="Pfam" id="PF00528">
    <property type="entry name" value="BPD_transp_1"/>
    <property type="match status" value="1"/>
</dbReference>
<organism evidence="9 10">
    <name type="scientific">Georgenia faecalis</name>
    <dbReference type="NCBI Taxonomy" id="2483799"/>
    <lineage>
        <taxon>Bacteria</taxon>
        <taxon>Bacillati</taxon>
        <taxon>Actinomycetota</taxon>
        <taxon>Actinomycetes</taxon>
        <taxon>Micrococcales</taxon>
        <taxon>Bogoriellaceae</taxon>
        <taxon>Georgenia</taxon>
    </lineage>
</organism>
<dbReference type="InterPro" id="IPR025966">
    <property type="entry name" value="OppC_N"/>
</dbReference>
<comment type="caution">
    <text evidence="9">The sequence shown here is derived from an EMBL/GenBank/DDBJ whole genome shotgun (WGS) entry which is preliminary data.</text>
</comment>
<dbReference type="Pfam" id="PF12911">
    <property type="entry name" value="OppC_N"/>
    <property type="match status" value="1"/>
</dbReference>
<evidence type="ECO:0000256" key="2">
    <source>
        <dbReference type="ARBA" id="ARBA00022448"/>
    </source>
</evidence>
<protein>
    <submittedName>
        <fullName evidence="9">ABC transporter permease</fullName>
    </submittedName>
</protein>
<keyword evidence="2 7" id="KW-0813">Transport</keyword>
<keyword evidence="6 7" id="KW-0472">Membrane</keyword>
<evidence type="ECO:0000313" key="10">
    <source>
        <dbReference type="Proteomes" id="UP001595955"/>
    </source>
</evidence>
<feature type="transmembrane region" description="Helical" evidence="7">
    <location>
        <begin position="125"/>
        <end position="146"/>
    </location>
</feature>
<reference evidence="10" key="1">
    <citation type="journal article" date="2019" name="Int. J. Syst. Evol. Microbiol.">
        <title>The Global Catalogue of Microorganisms (GCM) 10K type strain sequencing project: providing services to taxonomists for standard genome sequencing and annotation.</title>
        <authorList>
            <consortium name="The Broad Institute Genomics Platform"/>
            <consortium name="The Broad Institute Genome Sequencing Center for Infectious Disease"/>
            <person name="Wu L."/>
            <person name="Ma J."/>
        </authorList>
    </citation>
    <scope>NUCLEOTIDE SEQUENCE [LARGE SCALE GENOMIC DNA]</scope>
    <source>
        <strain evidence="10">JCM 3369</strain>
    </source>
</reference>
<dbReference type="Proteomes" id="UP001595955">
    <property type="component" value="Unassembled WGS sequence"/>
</dbReference>
<evidence type="ECO:0000313" key="9">
    <source>
        <dbReference type="EMBL" id="MFC4555637.1"/>
    </source>
</evidence>
<sequence length="290" mass="30581">MPAAVPRARRSGRLNVLATLRRDRIGMLGAVLVVVITVTAVLAPWIAPFDPLAMSSGNRLVGPSSTFLLGSDEAGRDLLSRALYGARTSLTVSLTVVTLAGLIGVALGLVSGYYRGILDGVTMRFMDILFAFPTLLLALAVVSTLGPEVRNLVLALVVVFVPSFARVTRGAALAVGAEPYVEAARSVGVSNFRIITRYVLPNVMAPIAVQFTISLANAILVEASLGYLGLGVPPPTPSWGAMLASGKAFIELSMWPSVVPGLFIMLTVLGFNLLGDALRDSLDPRLRARI</sequence>
<proteinExistence type="inferred from homology"/>
<gene>
    <name evidence="9" type="ORF">ACFO3F_10300</name>
</gene>
<feature type="transmembrane region" description="Helical" evidence="7">
    <location>
        <begin position="198"/>
        <end position="220"/>
    </location>
</feature>
<dbReference type="InterPro" id="IPR050366">
    <property type="entry name" value="BP-dependent_transpt_permease"/>
</dbReference>
<evidence type="ECO:0000256" key="3">
    <source>
        <dbReference type="ARBA" id="ARBA00022475"/>
    </source>
</evidence>
<dbReference type="Gene3D" id="1.10.3720.10">
    <property type="entry name" value="MetI-like"/>
    <property type="match status" value="1"/>
</dbReference>
<keyword evidence="10" id="KW-1185">Reference proteome</keyword>
<comment type="similarity">
    <text evidence="7">Belongs to the binding-protein-dependent transport system permease family.</text>
</comment>
<dbReference type="InterPro" id="IPR035906">
    <property type="entry name" value="MetI-like_sf"/>
</dbReference>
<accession>A0ABV9DAE9</accession>
<dbReference type="CDD" id="cd06261">
    <property type="entry name" value="TM_PBP2"/>
    <property type="match status" value="1"/>
</dbReference>
<evidence type="ECO:0000256" key="5">
    <source>
        <dbReference type="ARBA" id="ARBA00022989"/>
    </source>
</evidence>
<evidence type="ECO:0000256" key="4">
    <source>
        <dbReference type="ARBA" id="ARBA00022692"/>
    </source>
</evidence>
<dbReference type="InterPro" id="IPR000515">
    <property type="entry name" value="MetI-like"/>
</dbReference>
<feature type="transmembrane region" description="Helical" evidence="7">
    <location>
        <begin position="90"/>
        <end position="113"/>
    </location>
</feature>
<dbReference type="PANTHER" id="PTHR43386">
    <property type="entry name" value="OLIGOPEPTIDE TRANSPORT SYSTEM PERMEASE PROTEIN APPC"/>
    <property type="match status" value="1"/>
</dbReference>
<dbReference type="EMBL" id="JBHSGF010000006">
    <property type="protein sequence ID" value="MFC4555637.1"/>
    <property type="molecule type" value="Genomic_DNA"/>
</dbReference>
<feature type="transmembrane region" description="Helical" evidence="7">
    <location>
        <begin position="254"/>
        <end position="275"/>
    </location>
</feature>
<keyword evidence="4 7" id="KW-0812">Transmembrane</keyword>
<dbReference type="PROSITE" id="PS50928">
    <property type="entry name" value="ABC_TM1"/>
    <property type="match status" value="1"/>
</dbReference>
<name>A0ABV9DAE9_9MICO</name>
<evidence type="ECO:0000256" key="6">
    <source>
        <dbReference type="ARBA" id="ARBA00023136"/>
    </source>
</evidence>
<keyword evidence="3" id="KW-1003">Cell membrane</keyword>
<feature type="transmembrane region" description="Helical" evidence="7">
    <location>
        <begin position="152"/>
        <end position="177"/>
    </location>
</feature>
<dbReference type="SUPFAM" id="SSF161098">
    <property type="entry name" value="MetI-like"/>
    <property type="match status" value="1"/>
</dbReference>
<keyword evidence="5 7" id="KW-1133">Transmembrane helix</keyword>
<dbReference type="PANTHER" id="PTHR43386:SF1">
    <property type="entry name" value="D,D-DIPEPTIDE TRANSPORT SYSTEM PERMEASE PROTEIN DDPC-RELATED"/>
    <property type="match status" value="1"/>
</dbReference>
<comment type="subcellular location">
    <subcellularLocation>
        <location evidence="1 7">Cell membrane</location>
        <topology evidence="1 7">Multi-pass membrane protein</topology>
    </subcellularLocation>
</comment>
<evidence type="ECO:0000259" key="8">
    <source>
        <dbReference type="PROSITE" id="PS50928"/>
    </source>
</evidence>